<feature type="disulfide bond" description="Redox-active" evidence="8">
    <location>
        <begin position="60"/>
        <end position="63"/>
    </location>
</feature>
<dbReference type="PIRSF" id="PIRSF001488">
    <property type="entry name" value="Tdi_protein"/>
    <property type="match status" value="1"/>
</dbReference>
<evidence type="ECO:0000256" key="9">
    <source>
        <dbReference type="SAM" id="SignalP"/>
    </source>
</evidence>
<keyword evidence="5 7" id="KW-1015">Disulfide bond</keyword>
<name>A0A840GD63_RHOTE</name>
<dbReference type="Proteomes" id="UP000587070">
    <property type="component" value="Unassembled WGS sequence"/>
</dbReference>
<comment type="subcellular location">
    <subcellularLocation>
        <location evidence="1 7">Periplasm</location>
    </subcellularLocation>
</comment>
<accession>A0A840GD63</accession>
<dbReference type="AlphaFoldDB" id="A0A840GD63"/>
<keyword evidence="12" id="KW-1185">Reference proteome</keyword>
<organism evidence="11 12">
    <name type="scientific">Rhodocyclus tenuis</name>
    <name type="common">Rhodospirillum tenue</name>
    <dbReference type="NCBI Taxonomy" id="1066"/>
    <lineage>
        <taxon>Bacteria</taxon>
        <taxon>Pseudomonadati</taxon>
        <taxon>Pseudomonadota</taxon>
        <taxon>Betaproteobacteria</taxon>
        <taxon>Rhodocyclales</taxon>
        <taxon>Rhodocyclaceae</taxon>
        <taxon>Rhodocyclus</taxon>
    </lineage>
</organism>
<keyword evidence="6" id="KW-0676">Redox-active center</keyword>
<feature type="chain" id="PRO_5033016258" description="Thiol:disulfide interchange protein" evidence="9">
    <location>
        <begin position="26"/>
        <end position="217"/>
    </location>
</feature>
<evidence type="ECO:0000256" key="5">
    <source>
        <dbReference type="ARBA" id="ARBA00023157"/>
    </source>
</evidence>
<dbReference type="InterPro" id="IPR013766">
    <property type="entry name" value="Thioredoxin_domain"/>
</dbReference>
<evidence type="ECO:0000256" key="1">
    <source>
        <dbReference type="ARBA" id="ARBA00004418"/>
    </source>
</evidence>
<evidence type="ECO:0000313" key="11">
    <source>
        <dbReference type="EMBL" id="MBB4246492.1"/>
    </source>
</evidence>
<dbReference type="SUPFAM" id="SSF52833">
    <property type="entry name" value="Thioredoxin-like"/>
    <property type="match status" value="1"/>
</dbReference>
<evidence type="ECO:0000256" key="2">
    <source>
        <dbReference type="ARBA" id="ARBA00005791"/>
    </source>
</evidence>
<dbReference type="PROSITE" id="PS51352">
    <property type="entry name" value="THIOREDOXIN_2"/>
    <property type="match status" value="1"/>
</dbReference>
<dbReference type="InterPro" id="IPR036249">
    <property type="entry name" value="Thioredoxin-like_sf"/>
</dbReference>
<dbReference type="Pfam" id="PF01323">
    <property type="entry name" value="DSBA"/>
    <property type="match status" value="1"/>
</dbReference>
<evidence type="ECO:0000256" key="7">
    <source>
        <dbReference type="PIRNR" id="PIRNR001488"/>
    </source>
</evidence>
<dbReference type="InterPro" id="IPR017937">
    <property type="entry name" value="Thioredoxin_CS"/>
</dbReference>
<dbReference type="GO" id="GO:0015036">
    <property type="term" value="F:disulfide oxidoreductase activity"/>
    <property type="evidence" value="ECO:0007669"/>
    <property type="project" value="UniProtKB-ARBA"/>
</dbReference>
<keyword evidence="4 7" id="KW-0574">Periplasm</keyword>
<dbReference type="RefSeq" id="WP_221227652.1">
    <property type="nucleotide sequence ID" value="NZ_JACIGE010000002.1"/>
</dbReference>
<evidence type="ECO:0000256" key="8">
    <source>
        <dbReference type="PIRSR" id="PIRSR001488-1"/>
    </source>
</evidence>
<keyword evidence="3 9" id="KW-0732">Signal</keyword>
<dbReference type="InterPro" id="IPR023205">
    <property type="entry name" value="DsbA/DsbL"/>
</dbReference>
<reference evidence="11 12" key="1">
    <citation type="submission" date="2020-08" db="EMBL/GenBank/DDBJ databases">
        <title>Genome sequencing of Purple Non-Sulfur Bacteria from various extreme environments.</title>
        <authorList>
            <person name="Mayer M."/>
        </authorList>
    </citation>
    <scope>NUCLEOTIDE SEQUENCE [LARGE SCALE GENOMIC DNA]</scope>
    <source>
        <strain evidence="11 12">2761</strain>
    </source>
</reference>
<dbReference type="EMBL" id="JACIGE010000002">
    <property type="protein sequence ID" value="MBB4246492.1"/>
    <property type="molecule type" value="Genomic_DNA"/>
</dbReference>
<dbReference type="PANTHER" id="PTHR35891:SF3">
    <property type="entry name" value="THIOL:DISULFIDE INTERCHANGE PROTEIN DSBL"/>
    <property type="match status" value="1"/>
</dbReference>
<dbReference type="GO" id="GO:0042597">
    <property type="term" value="C:periplasmic space"/>
    <property type="evidence" value="ECO:0007669"/>
    <property type="project" value="UniProtKB-SubCell"/>
</dbReference>
<dbReference type="InterPro" id="IPR001853">
    <property type="entry name" value="DSBA-like_thioredoxin_dom"/>
</dbReference>
<dbReference type="PANTHER" id="PTHR35891">
    <property type="entry name" value="THIOL:DISULFIDE INTERCHANGE PROTEIN DSBA"/>
    <property type="match status" value="1"/>
</dbReference>
<gene>
    <name evidence="11" type="ORF">GGD90_000849</name>
</gene>
<sequence length="217" mass="23920">MNRMKNFTGWLAGLLLALAATTAMAQAQLLPGRDFTAIDPAQPTDTPTKVEVLEFFSYGCPHCKELNPVLGKWAARQPADVVVRRVPVSFGRPQWANLSKLYFALEATGDLARLDDAVFAALHEKGLRLYDERAINEWVAAQGVDMRKFADAFGSFGVAAKVRRADQMVQTYRIDGVPALTVDGKYRVLTQSNSHDVLLAQAERIIAKARSERGGKK</sequence>
<dbReference type="CDD" id="cd03019">
    <property type="entry name" value="DsbA_DsbA"/>
    <property type="match status" value="1"/>
</dbReference>
<proteinExistence type="inferred from homology"/>
<feature type="domain" description="Thioredoxin" evidence="10">
    <location>
        <begin position="14"/>
        <end position="170"/>
    </location>
</feature>
<dbReference type="PROSITE" id="PS00194">
    <property type="entry name" value="THIOREDOXIN_1"/>
    <property type="match status" value="1"/>
</dbReference>
<evidence type="ECO:0000259" key="10">
    <source>
        <dbReference type="PROSITE" id="PS51352"/>
    </source>
</evidence>
<feature type="signal peptide" evidence="9">
    <location>
        <begin position="1"/>
        <end position="25"/>
    </location>
</feature>
<evidence type="ECO:0000256" key="3">
    <source>
        <dbReference type="ARBA" id="ARBA00022729"/>
    </source>
</evidence>
<comment type="caution">
    <text evidence="11">The sequence shown here is derived from an EMBL/GenBank/DDBJ whole genome shotgun (WGS) entry which is preliminary data.</text>
</comment>
<protein>
    <recommendedName>
        <fullName evidence="7">Thiol:disulfide interchange protein</fullName>
    </recommendedName>
</protein>
<comment type="similarity">
    <text evidence="2">Belongs to the thioredoxin family. DsbA subfamily.</text>
</comment>
<evidence type="ECO:0000256" key="4">
    <source>
        <dbReference type="ARBA" id="ARBA00022764"/>
    </source>
</evidence>
<dbReference type="Gene3D" id="3.40.30.10">
    <property type="entry name" value="Glutaredoxin"/>
    <property type="match status" value="1"/>
</dbReference>
<dbReference type="InterPro" id="IPR050824">
    <property type="entry name" value="Thiol_disulfide_DsbA"/>
</dbReference>
<evidence type="ECO:0000256" key="6">
    <source>
        <dbReference type="ARBA" id="ARBA00023284"/>
    </source>
</evidence>
<evidence type="ECO:0000313" key="12">
    <source>
        <dbReference type="Proteomes" id="UP000587070"/>
    </source>
</evidence>